<evidence type="ECO:0000256" key="6">
    <source>
        <dbReference type="ARBA" id="ARBA00022679"/>
    </source>
</evidence>
<dbReference type="RefSeq" id="XP_018263916.1">
    <property type="nucleotide sequence ID" value="XM_018407108.1"/>
</dbReference>
<organism evidence="26">
    <name type="scientific">Kwoniella dejecticola CBS 10117</name>
    <dbReference type="NCBI Taxonomy" id="1296121"/>
    <lineage>
        <taxon>Eukaryota</taxon>
        <taxon>Fungi</taxon>
        <taxon>Dikarya</taxon>
        <taxon>Basidiomycota</taxon>
        <taxon>Agaricomycotina</taxon>
        <taxon>Tremellomycetes</taxon>
        <taxon>Tremellales</taxon>
        <taxon>Cryptococcaceae</taxon>
        <taxon>Kwoniella</taxon>
    </lineage>
</organism>
<keyword evidence="9 19" id="KW-0418">Kinase</keyword>
<feature type="binding site" evidence="19">
    <location>
        <begin position="186"/>
        <end position="189"/>
    </location>
    <ligand>
        <name>NAD(+)</name>
        <dbReference type="ChEBI" id="CHEBI:57540"/>
    </ligand>
</feature>
<evidence type="ECO:0000256" key="9">
    <source>
        <dbReference type="ARBA" id="ARBA00022777"/>
    </source>
</evidence>
<dbReference type="PROSITE" id="PS00104">
    <property type="entry name" value="EPSP_SYNTHASE_1"/>
    <property type="match status" value="1"/>
</dbReference>
<dbReference type="GO" id="GO:0003855">
    <property type="term" value="F:3-dehydroquinate dehydratase activity"/>
    <property type="evidence" value="ECO:0007669"/>
    <property type="project" value="UniProtKB-UniRule"/>
</dbReference>
<dbReference type="Pfam" id="PF24621">
    <property type="entry name" value="DHQS_C"/>
    <property type="match status" value="1"/>
</dbReference>
<dbReference type="Gene3D" id="3.20.20.70">
    <property type="entry name" value="Aldolase class I"/>
    <property type="match status" value="1"/>
</dbReference>
<keyword evidence="16 19" id="KW-0511">Multifunctional enzyme</keyword>
<feature type="binding site" evidence="19">
    <location>
        <position position="284"/>
    </location>
    <ligand>
        <name>Zn(2+)</name>
        <dbReference type="ChEBI" id="CHEBI:29105"/>
        <note>catalytic</note>
    </ligand>
</feature>
<evidence type="ECO:0000259" key="21">
    <source>
        <dbReference type="Pfam" id="PF00275"/>
    </source>
</evidence>
<evidence type="ECO:0000259" key="22">
    <source>
        <dbReference type="Pfam" id="PF01761"/>
    </source>
</evidence>
<evidence type="ECO:0000256" key="3">
    <source>
        <dbReference type="ARBA" id="ARBA00009948"/>
    </source>
</evidence>
<evidence type="ECO:0000256" key="16">
    <source>
        <dbReference type="ARBA" id="ARBA00023268"/>
    </source>
</evidence>
<comment type="subunit">
    <text evidence="19 20">Homodimer.</text>
</comment>
<reference evidence="27" key="3">
    <citation type="submission" date="2024-02" db="EMBL/GenBank/DDBJ databases">
        <title>Comparative genomics of Cryptococcus and Kwoniella reveals pathogenesis evolution and contrasting modes of karyotype evolution via chromosome fusion or intercentromeric recombination.</title>
        <authorList>
            <person name="Coelho M.A."/>
            <person name="David-Palma M."/>
            <person name="Shea T."/>
            <person name="Bowers K."/>
            <person name="McGinley-Smith S."/>
            <person name="Mohammad A.W."/>
            <person name="Gnirke A."/>
            <person name="Yurkov A.M."/>
            <person name="Nowrousian M."/>
            <person name="Sun S."/>
            <person name="Cuomo C.A."/>
            <person name="Heitman J."/>
        </authorList>
    </citation>
    <scope>NUCLEOTIDE SEQUENCE</scope>
    <source>
        <strain evidence="27">CBS 10117</strain>
    </source>
</reference>
<dbReference type="GO" id="GO:0009423">
    <property type="term" value="P:chorismate biosynthetic process"/>
    <property type="evidence" value="ECO:0007669"/>
    <property type="project" value="UniProtKB-UniRule"/>
</dbReference>
<dbReference type="InterPro" id="IPR008289">
    <property type="entry name" value="Pentafunct_AroM"/>
</dbReference>
<dbReference type="FunFam" id="3.40.50.10860:FF:000026">
    <property type="entry name" value="Pentafunctional AROM polypeptide"/>
    <property type="match status" value="1"/>
</dbReference>
<evidence type="ECO:0000256" key="12">
    <source>
        <dbReference type="ARBA" id="ARBA00022857"/>
    </source>
</evidence>
<dbReference type="EC" id="4.2.3.4" evidence="19"/>
<comment type="pathway">
    <text evidence="19 20">Metabolic intermediate biosynthesis; chorismate biosynthesis; chorismate from D-erythrose 4-phosphate and phosphoenolpyruvate: step 2/7.</text>
</comment>
<dbReference type="InterPro" id="IPR056179">
    <property type="entry name" value="DHQS_C"/>
</dbReference>
<feature type="binding site" evidence="19">
    <location>
        <position position="201"/>
    </location>
    <ligand>
        <name>Zn(2+)</name>
        <dbReference type="ChEBI" id="CHEBI:29105"/>
        <note>catalytic</note>
    </ligand>
</feature>
<dbReference type="GO" id="GO:0009073">
    <property type="term" value="P:aromatic amino acid family biosynthetic process"/>
    <property type="evidence" value="ECO:0007669"/>
    <property type="project" value="UniProtKB-UniRule"/>
</dbReference>
<feature type="binding site" evidence="19">
    <location>
        <position position="126"/>
    </location>
    <ligand>
        <name>NAD(+)</name>
        <dbReference type="ChEBI" id="CHEBI:57540"/>
    </ligand>
</feature>
<comment type="cofactor">
    <cofactor evidence="19 20">
        <name>Zn(2+)</name>
        <dbReference type="ChEBI" id="CHEBI:29105"/>
    </cofactor>
    <text evidence="19 20">Binds 2 Zn(2+) ions per subunit.</text>
</comment>
<dbReference type="InterPro" id="IPR036968">
    <property type="entry name" value="Enolpyruvate_Tfrase_sf"/>
</dbReference>
<dbReference type="PANTHER" id="PTHR21090">
    <property type="entry name" value="AROM/DEHYDROQUINATE SYNTHASE"/>
    <property type="match status" value="1"/>
</dbReference>
<feature type="binding site" evidence="19">
    <location>
        <position position="153"/>
    </location>
    <ligand>
        <name>7-phospho-2-dehydro-3-deoxy-D-arabino-heptonate</name>
        <dbReference type="ChEBI" id="CHEBI:58394"/>
    </ligand>
</feature>
<evidence type="ECO:0000256" key="14">
    <source>
        <dbReference type="ARBA" id="ARBA00023141"/>
    </source>
</evidence>
<dbReference type="EC" id="2.5.1.19" evidence="19"/>
<keyword evidence="5 19" id="KW-0028">Amino-acid biosynthesis</keyword>
<evidence type="ECO:0000256" key="4">
    <source>
        <dbReference type="ARBA" id="ARBA00022490"/>
    </source>
</evidence>
<evidence type="ECO:0000256" key="7">
    <source>
        <dbReference type="ARBA" id="ARBA00022723"/>
    </source>
</evidence>
<proteinExistence type="inferred from homology"/>
<evidence type="ECO:0000256" key="10">
    <source>
        <dbReference type="ARBA" id="ARBA00022833"/>
    </source>
</evidence>
<keyword evidence="4 19" id="KW-0963">Cytoplasm</keyword>
<evidence type="ECO:0000256" key="19">
    <source>
        <dbReference type="HAMAP-Rule" id="MF_03143"/>
    </source>
</evidence>
<dbReference type="GO" id="GO:0004765">
    <property type="term" value="F:shikimate kinase activity"/>
    <property type="evidence" value="ECO:0007669"/>
    <property type="project" value="UniProtKB-UniRule"/>
</dbReference>
<dbReference type="Gene3D" id="3.40.50.1970">
    <property type="match status" value="1"/>
</dbReference>
<dbReference type="NCBIfam" id="TIGR01356">
    <property type="entry name" value="aroA"/>
    <property type="match status" value="1"/>
</dbReference>
<dbReference type="FunFam" id="3.20.20.70:FF:000135">
    <property type="entry name" value="Pentafunctional AROM polypeptide"/>
    <property type="match status" value="1"/>
</dbReference>
<feature type="binding site" evidence="19">
    <location>
        <begin position="146"/>
        <end position="147"/>
    </location>
    <ligand>
        <name>NAD(+)</name>
        <dbReference type="ChEBI" id="CHEBI:57540"/>
    </ligand>
</feature>
<dbReference type="NCBIfam" id="TIGR01357">
    <property type="entry name" value="aroB"/>
    <property type="match status" value="1"/>
</dbReference>
<evidence type="ECO:0000256" key="15">
    <source>
        <dbReference type="ARBA" id="ARBA00023239"/>
    </source>
</evidence>
<feature type="active site" description="For EPSP synthase activity" evidence="19">
    <location>
        <position position="851"/>
    </location>
</feature>
<dbReference type="Gene3D" id="1.20.1090.10">
    <property type="entry name" value="Dehydroquinate synthase-like - alpha domain"/>
    <property type="match status" value="1"/>
</dbReference>
<comment type="pathway">
    <text evidence="19 20">Metabolic intermediate biosynthesis; chorismate biosynthesis; chorismate from D-erythrose 4-phosphate and phosphoenolpyruvate: step 4/7.</text>
</comment>
<feature type="region of interest" description="3-dehydroquinate synthase" evidence="19">
    <location>
        <begin position="1"/>
        <end position="397"/>
    </location>
</feature>
<dbReference type="VEuPathDB" id="FungiDB:I303_03792"/>
<dbReference type="SUPFAM" id="SSF55205">
    <property type="entry name" value="EPT/RTPC-like"/>
    <property type="match status" value="1"/>
</dbReference>
<comment type="similarity">
    <text evidence="19 20">In the C-terminal section; belongs to the shikimate dehydrogenase family.</text>
</comment>
<sequence>MSVSSTTSTPLGDVLKISILGNESIHCGFHLLPYIFDTITSTLPSSAYVLITDTNLSSLYLNDLKNAFEEASSKNGSKARFLVYEVAPGETAKSRKVKEEIEDWMLDQKLTRDTVVLAFGGGVIGDLTGFVAATFMRGVKFVQIPTTLLAMVDSAVGGKTAIDTPHGKNLIGAFWQPSYIFVDLAFLTTLPPREVSNGMAEVVKTAAIWKDDDFALLESRPAEISLAASTKPDTSSTAGRFSSDRSHAQSLLLRVVSGSIYVKAHIVTIDERETGLRNLVNFGHTIGHAIEAVLTPAMLHGECVSVGIILEAEVARQLGILSQVAVGRLTRCLQAYGLPISLNDRRITSLPASSQLSVDRLLDIMRIDKKNSGPAKKIVLLSRIGKTYEEKASVVADPVIRRVLCEAATVVSGTPTKSPITMATPGSKSISNRALVLAALATGTCRIRNLLHSDDTAVMMNALVELKGAVFSWEDGGDTIVVEGGGGTLSAPAKGKELYLGNAGTASRFLTTVCAMVSGGASTEKSTIITGNARMKQRPIGPLVDALSANGAKVRYVESQGCLPLEIDTDGFKGGHIKLAASVSSQYVSSILLCAPYAAEEVVLELTGGQVISQPYIDMTTAMMAQFGITVKRQTDSAGKLLDVYVIPKGTYVNPADYSVESDASSATYPLAIAAITGTTCTISNIGSSSLQGDARFAKEVLEPMGCTVEQTLTSTKVTGPPVGQLRALGNVDMEPMTDAFLTASVLAAVANLPALPERQVQRLPPTASRIYGIANQRVKECNRIKAMRDQLAKFGVETDEFDDGIIVIGKPATSLVRGASVHCYDDHRVAMAFSVLACIIEKTIIEEKRCVEKTWPNFWDDLQNKIGIPVEGVELDTHKQASTSGGKAVVRTDQSQADHPVFIIGMRGAGKTYIGKLAADVLGGEFTDADDTFFEETKQSVSDFVAANSWDEFRRVETEILGKFVQERRGNHVIALGGGVVETEVARQLLQSHVAKGGVVVHVTRALEDIDNFLSSIGSTAARPNWGESFADVFKRREPWYAGCSSHEFYNVLDPVGTQSQAEHEQAMRRECERFFTFIKGSNNNRPALGNDNPTNFLSLTFPDITPALSQIDELTSGADAIELRVDLLSPSGTAPTTPGLPPHSFIAKQLASLRLATSLPIVYSVRSKDQGGMAPSDQSELYQSTVELGIRSACEYVDLEVCWSSKILSKMSKSKGNSAIIASWHDWTGSMPWDKQAIRSKYSACSRYGDIIKLVGTAKSFSDNSKLQLFVEEMSAQPGAKPLLAINMGSAGQLSRALNSILTPITHPLLPSRAAPGQLSAKEVLSIRSSIGLLPSKKFYLFGSPIAHSVSPTLHNTAFTSLGYPHTYGLHESEKVDQSVLDVIRSPEFGGASVTIPLKLDIIPHLDSISEDVKIIGAVNTIVPTSPNGILQLHGENTDWQAIRQAAVQNLPSTLKHGSALVIGAGGTCRAAIYALSKIPNIKTIYLFNRTLENAVKVKESFPGNYNIQVIDIFDRVSVPPSVIVSTVPGTSLTISQKEEGIYLPPSLIERNSQGGVVIDLAYQPYKTALLSLVEQRNNWKAVPGVEILVLQGLVQFNLWTGKKAPEGEVRKAVMEKYFG</sequence>
<dbReference type="CDD" id="cd08195">
    <property type="entry name" value="DHQS"/>
    <property type="match status" value="1"/>
</dbReference>
<gene>
    <name evidence="26" type="ORF">I303_03792</name>
    <name evidence="27" type="ORF">I303_103774</name>
</gene>
<dbReference type="CDD" id="cd01065">
    <property type="entry name" value="NAD_bind_Shikimate_DH"/>
    <property type="match status" value="1"/>
</dbReference>
<feature type="domain" description="3-dehydroquinate synthase N-terminal" evidence="22">
    <location>
        <begin position="85"/>
        <end position="196"/>
    </location>
</feature>
<comment type="subcellular location">
    <subcellularLocation>
        <location evidence="19 20">Cytoplasm</location>
    </subcellularLocation>
</comment>
<dbReference type="SUPFAM" id="SSF51735">
    <property type="entry name" value="NAD(P)-binding Rossmann-fold domains"/>
    <property type="match status" value="1"/>
</dbReference>
<feature type="active site" description="Proton acceptor; for 3-dehydroquinate synthase activity" evidence="19">
    <location>
        <position position="273"/>
    </location>
</feature>
<dbReference type="InterPro" id="IPR013785">
    <property type="entry name" value="Aldolase_TIM"/>
</dbReference>
<comment type="catalytic activity">
    <reaction evidence="19 20">
        <text>shikimate + NADP(+) = 3-dehydroshikimate + NADPH + H(+)</text>
        <dbReference type="Rhea" id="RHEA:17737"/>
        <dbReference type="ChEBI" id="CHEBI:15378"/>
        <dbReference type="ChEBI" id="CHEBI:16630"/>
        <dbReference type="ChEBI" id="CHEBI:36208"/>
        <dbReference type="ChEBI" id="CHEBI:57783"/>
        <dbReference type="ChEBI" id="CHEBI:58349"/>
        <dbReference type="EC" id="1.1.1.25"/>
    </reaction>
</comment>
<dbReference type="PANTHER" id="PTHR21090:SF5">
    <property type="entry name" value="PENTAFUNCTIONAL AROM POLYPEPTIDE"/>
    <property type="match status" value="1"/>
</dbReference>
<evidence type="ECO:0000313" key="26">
    <source>
        <dbReference type="EMBL" id="OBR86074.1"/>
    </source>
</evidence>
<dbReference type="InterPro" id="IPR030960">
    <property type="entry name" value="DHQS/DOIS_N"/>
</dbReference>
<evidence type="ECO:0000259" key="24">
    <source>
        <dbReference type="Pfam" id="PF18317"/>
    </source>
</evidence>
<dbReference type="CDD" id="cd01556">
    <property type="entry name" value="EPSP_synthase"/>
    <property type="match status" value="1"/>
</dbReference>
<dbReference type="FunFam" id="3.65.10.10:FF:000008">
    <property type="entry name" value="Pentafunctional AROM polypeptide"/>
    <property type="match status" value="1"/>
</dbReference>
<dbReference type="Gene3D" id="3.40.50.300">
    <property type="entry name" value="P-loop containing nucleotide triphosphate hydrolases"/>
    <property type="match status" value="1"/>
</dbReference>
<dbReference type="PROSITE" id="PS01128">
    <property type="entry name" value="SHIKIMATE_KINASE"/>
    <property type="match status" value="1"/>
</dbReference>
<dbReference type="InterPro" id="IPR023000">
    <property type="entry name" value="Shikimate_kinase_CS"/>
</dbReference>
<feature type="binding site" evidence="19">
    <location>
        <begin position="53"/>
        <end position="55"/>
    </location>
    <ligand>
        <name>NAD(+)</name>
        <dbReference type="ChEBI" id="CHEBI:57540"/>
    </ligand>
</feature>
<keyword evidence="12 19" id="KW-0521">NADP</keyword>
<comment type="function">
    <text evidence="19 20">The AROM polypeptide catalyzes 5 consecutive enzymatic reactions in prechorismate polyaromatic amino acid biosynthesis.</text>
</comment>
<feature type="binding site" evidence="19">
    <location>
        <position position="284"/>
    </location>
    <ligand>
        <name>7-phospho-2-dehydro-3-deoxy-D-arabino-heptonate</name>
        <dbReference type="ChEBI" id="CHEBI:58394"/>
    </ligand>
</feature>
<feature type="binding site" evidence="19">
    <location>
        <position position="169"/>
    </location>
    <ligand>
        <name>7-phospho-2-dehydro-3-deoxy-D-arabino-heptonate</name>
        <dbReference type="ChEBI" id="CHEBI:58394"/>
    </ligand>
</feature>
<dbReference type="InterPro" id="IPR031322">
    <property type="entry name" value="Shikimate/glucono_kinase"/>
</dbReference>
<evidence type="ECO:0000256" key="1">
    <source>
        <dbReference type="ARBA" id="ARBA00004811"/>
    </source>
</evidence>
<comment type="caution">
    <text evidence="19">Lacks conserved residue(s) required for the propagation of feature annotation.</text>
</comment>
<protein>
    <recommendedName>
        <fullName evidence="19">Pentafunctional AROM polypeptide</fullName>
    </recommendedName>
    <domain>
        <recommendedName>
            <fullName evidence="19">3-dehydroquinate synthase</fullName>
            <shortName evidence="19">DHQS</shortName>
            <ecNumber evidence="19">4.2.3.4</ecNumber>
        </recommendedName>
    </domain>
    <domain>
        <recommendedName>
            <fullName evidence="19">3-phosphoshikimate 1-carboxyvinyltransferase</fullName>
            <ecNumber evidence="19">2.5.1.19</ecNumber>
        </recommendedName>
        <alternativeName>
            <fullName evidence="19">5-enolpyruvylshikimate-3-phosphate synthase</fullName>
            <shortName evidence="19">EPSP synthase</shortName>
            <shortName evidence="19">EPSPS</shortName>
        </alternativeName>
    </domain>
    <domain>
        <recommendedName>
            <fullName evidence="19">Shikimate kinase</fullName>
            <shortName evidence="19">SK</shortName>
            <ecNumber evidence="19">2.7.1.71</ecNumber>
        </recommendedName>
    </domain>
    <domain>
        <recommendedName>
            <fullName evidence="19">3-dehydroquinate dehydratase</fullName>
            <shortName evidence="19">3-dehydroquinase</shortName>
            <ecNumber evidence="19">4.2.1.10</ecNumber>
        </recommendedName>
    </domain>
    <domain>
        <recommendedName>
            <fullName evidence="19">Shikimate dehydrogenase</fullName>
            <ecNumber evidence="19">1.1.1.25</ecNumber>
        </recommendedName>
    </domain>
</protein>
<dbReference type="EMBL" id="KI894030">
    <property type="protein sequence ID" value="OBR86074.1"/>
    <property type="molecule type" value="Genomic_DNA"/>
</dbReference>
<keyword evidence="15 19" id="KW-0456">Lyase</keyword>
<feature type="binding site" evidence="19">
    <location>
        <begin position="277"/>
        <end position="281"/>
    </location>
    <ligand>
        <name>7-phospho-2-dehydro-3-deoxy-D-arabino-heptonate</name>
        <dbReference type="ChEBI" id="CHEBI:58394"/>
    </ligand>
</feature>
<comment type="catalytic activity">
    <reaction evidence="18 19 20">
        <text>shikimate + ATP = 3-phosphoshikimate + ADP + H(+)</text>
        <dbReference type="Rhea" id="RHEA:13121"/>
        <dbReference type="ChEBI" id="CHEBI:15378"/>
        <dbReference type="ChEBI" id="CHEBI:30616"/>
        <dbReference type="ChEBI" id="CHEBI:36208"/>
        <dbReference type="ChEBI" id="CHEBI:145989"/>
        <dbReference type="ChEBI" id="CHEBI:456216"/>
        <dbReference type="EC" id="2.7.1.71"/>
    </reaction>
</comment>
<feature type="domain" description="Enolpyruvate transferase" evidence="21">
    <location>
        <begin position="423"/>
        <end position="863"/>
    </location>
</feature>
<feature type="region of interest" description="Shikimate dehydrogenase" evidence="19">
    <location>
        <begin position="1338"/>
        <end position="1622"/>
    </location>
</feature>
<comment type="similarity">
    <text evidence="20">In the N-terminal section; belongs to the dehydroquinate synthase family.</text>
</comment>
<dbReference type="GO" id="GO:0003866">
    <property type="term" value="F:3-phosphoshikimate 1-carboxyvinyltransferase activity"/>
    <property type="evidence" value="ECO:0007669"/>
    <property type="project" value="UniProtKB-UniRule"/>
</dbReference>
<comment type="similarity">
    <text evidence="19 20">In the 2nd section; belongs to the EPSP synthase family.</text>
</comment>
<dbReference type="FunFam" id="3.40.50.1970:FF:000007">
    <property type="entry name" value="Pentafunctional AROM polypeptide"/>
    <property type="match status" value="1"/>
</dbReference>
<keyword evidence="14 19" id="KW-0057">Aromatic amino acid biosynthesis</keyword>
<dbReference type="InterPro" id="IPR006264">
    <property type="entry name" value="EPSP_synthase"/>
</dbReference>
<feature type="domain" description="3-dehydroquinate synthase C-terminal" evidence="25">
    <location>
        <begin position="198"/>
        <end position="371"/>
    </location>
</feature>
<dbReference type="FunFam" id="3.65.10.10:FF:000007">
    <property type="entry name" value="Pentafunctional AROM polypeptide"/>
    <property type="match status" value="1"/>
</dbReference>
<reference evidence="27" key="2">
    <citation type="submission" date="2013-07" db="EMBL/GenBank/DDBJ databases">
        <authorList>
            <consortium name="The Broad Institute Genome Sequencing Platform"/>
            <person name="Cuomo C."/>
            <person name="Litvintseva A."/>
            <person name="Chen Y."/>
            <person name="Heitman J."/>
            <person name="Sun S."/>
            <person name="Springer D."/>
            <person name="Dromer F."/>
            <person name="Young S.K."/>
            <person name="Zeng Q."/>
            <person name="Gargeya S."/>
            <person name="Fitzgerald M."/>
            <person name="Abouelleil A."/>
            <person name="Alvarado L."/>
            <person name="Berlin A.M."/>
            <person name="Chapman S.B."/>
            <person name="Dewar J."/>
            <person name="Goldberg J."/>
            <person name="Griggs A."/>
            <person name="Gujja S."/>
            <person name="Hansen M."/>
            <person name="Howarth C."/>
            <person name="Imamovic A."/>
            <person name="Larimer J."/>
            <person name="McCowan C."/>
            <person name="Murphy C."/>
            <person name="Pearson M."/>
            <person name="Priest M."/>
            <person name="Roberts A."/>
            <person name="Saif S."/>
            <person name="Shea T."/>
            <person name="Sykes S."/>
            <person name="Wortman J."/>
            <person name="Nusbaum C."/>
            <person name="Birren B."/>
        </authorList>
    </citation>
    <scope>NUCLEOTIDE SEQUENCE</scope>
    <source>
        <strain evidence="27">CBS 10117</strain>
    </source>
</reference>
<dbReference type="InterPro" id="IPR000623">
    <property type="entry name" value="Shikimate_kinase/TSH1"/>
</dbReference>
<evidence type="ECO:0000313" key="27">
    <source>
        <dbReference type="EMBL" id="WWC61194.1"/>
    </source>
</evidence>
<dbReference type="InterPro" id="IPR010110">
    <property type="entry name" value="Shikimate_DH_AroM-type"/>
</dbReference>
<evidence type="ECO:0000256" key="17">
    <source>
        <dbReference type="ARBA" id="ARBA00044633"/>
    </source>
</evidence>
<dbReference type="UniPathway" id="UPA00053">
    <property type="reaction ID" value="UER00085"/>
</dbReference>
<dbReference type="SUPFAM" id="SSF56796">
    <property type="entry name" value="Dehydroquinate synthase-like"/>
    <property type="match status" value="1"/>
</dbReference>
<evidence type="ECO:0000259" key="25">
    <source>
        <dbReference type="Pfam" id="PF24621"/>
    </source>
</evidence>
<evidence type="ECO:0000259" key="23">
    <source>
        <dbReference type="Pfam" id="PF08501"/>
    </source>
</evidence>
<accession>A0A1A6A7P0</accession>
<feature type="active site" description="Schiff-base intermediate with substrate; for 3-dehydroquinate dehydratase activity" evidence="19">
    <location>
        <position position="1255"/>
    </location>
</feature>
<dbReference type="InterPro" id="IPR013792">
    <property type="entry name" value="RNA3'P_cycl/enolpyr_Trfase_a/b"/>
</dbReference>
<dbReference type="Pfam" id="PF08501">
    <property type="entry name" value="Shikimate_dh_N"/>
    <property type="match status" value="1"/>
</dbReference>
<dbReference type="CDD" id="cd00502">
    <property type="entry name" value="DHQase_I"/>
    <property type="match status" value="1"/>
</dbReference>
<comment type="pathway">
    <text evidence="19 20">Metabolic intermediate biosynthesis; chorismate biosynthesis; chorismate from D-erythrose 4-phosphate and phosphoenolpyruvate: step 3/7.</text>
</comment>
<keyword evidence="8 19" id="KW-0547">Nucleotide-binding</keyword>
<dbReference type="HAMAP" id="MF_03143">
    <property type="entry name" value="Pentafunct_AroM"/>
    <property type="match status" value="1"/>
</dbReference>
<feature type="domain" description="Shikimate dehydrogenase substrate binding N-terminal" evidence="23">
    <location>
        <begin position="1343"/>
        <end position="1424"/>
    </location>
</feature>
<dbReference type="GeneID" id="28967491"/>
<dbReference type="KEGG" id="kdj:28967491"/>
<dbReference type="PIRSF" id="PIRSF000514">
    <property type="entry name" value="Pentafunct_AroM"/>
    <property type="match status" value="1"/>
</dbReference>
<dbReference type="InterPro" id="IPR023193">
    <property type="entry name" value="EPSP_synthase_CS"/>
</dbReference>
<feature type="binding site" evidence="19">
    <location>
        <position position="300"/>
    </location>
    <ligand>
        <name>Zn(2+)</name>
        <dbReference type="ChEBI" id="CHEBI:29105"/>
        <note>catalytic</note>
    </ligand>
</feature>
<dbReference type="SUPFAM" id="SSF53223">
    <property type="entry name" value="Aminoacid dehydrogenase-like, N-terminal domain"/>
    <property type="match status" value="1"/>
</dbReference>
<dbReference type="InterPro" id="IPR001381">
    <property type="entry name" value="DHquinase_I"/>
</dbReference>
<dbReference type="HAMAP" id="MF_00210">
    <property type="entry name" value="EPSP_synth"/>
    <property type="match status" value="1"/>
</dbReference>
<feature type="binding site" evidence="19">
    <location>
        <position position="263"/>
    </location>
    <ligand>
        <name>7-phospho-2-dehydro-3-deoxy-D-arabino-heptonate</name>
        <dbReference type="ChEBI" id="CHEBI:58394"/>
    </ligand>
</feature>
<feature type="active site" description="Proton acceptor; for 3-dehydroquinate dehydratase activity" evidence="19">
    <location>
        <position position="1227"/>
    </location>
</feature>
<dbReference type="InterPro" id="IPR041121">
    <property type="entry name" value="SDH_C"/>
</dbReference>
<dbReference type="Pfam" id="PF00275">
    <property type="entry name" value="EPSP_synthase"/>
    <property type="match status" value="1"/>
</dbReference>
<keyword evidence="11 19" id="KW-0067">ATP-binding</keyword>
<dbReference type="PRINTS" id="PR01100">
    <property type="entry name" value="SHIKIMTKNASE"/>
</dbReference>
<dbReference type="GO" id="GO:0005524">
    <property type="term" value="F:ATP binding"/>
    <property type="evidence" value="ECO:0007669"/>
    <property type="project" value="UniProtKB-UniRule"/>
</dbReference>
<dbReference type="Gene3D" id="3.40.50.10860">
    <property type="entry name" value="Leucine Dehydrogenase, chain A, domain 1"/>
    <property type="match status" value="1"/>
</dbReference>
<evidence type="ECO:0000256" key="11">
    <source>
        <dbReference type="ARBA" id="ARBA00022840"/>
    </source>
</evidence>
<dbReference type="InterPro" id="IPR027417">
    <property type="entry name" value="P-loop_NTPase"/>
</dbReference>
<feature type="binding site" evidence="19">
    <location>
        <position position="300"/>
    </location>
    <ligand>
        <name>7-phospho-2-dehydro-3-deoxy-D-arabino-heptonate</name>
        <dbReference type="ChEBI" id="CHEBI:58394"/>
    </ligand>
</feature>
<dbReference type="InterPro" id="IPR046346">
    <property type="entry name" value="Aminoacid_DH-like_N_sf"/>
</dbReference>
<feature type="domain" description="SDH C-terminal" evidence="24">
    <location>
        <begin position="1587"/>
        <end position="1617"/>
    </location>
</feature>
<dbReference type="InterPro" id="IPR001986">
    <property type="entry name" value="Enolpyruvate_Tfrase_dom"/>
</dbReference>
<dbReference type="GO" id="GO:0003856">
    <property type="term" value="F:3-dehydroquinate synthase activity"/>
    <property type="evidence" value="ECO:0007669"/>
    <property type="project" value="UniProtKB-UniRule"/>
</dbReference>
<feature type="binding site" evidence="19">
    <location>
        <begin position="201"/>
        <end position="204"/>
    </location>
    <ligand>
        <name>7-phospho-2-dehydro-3-deoxy-D-arabino-heptonate</name>
        <dbReference type="ChEBI" id="CHEBI:58394"/>
    </ligand>
</feature>
<dbReference type="EC" id="4.2.1.10" evidence="19"/>
<dbReference type="SUPFAM" id="SSF52540">
    <property type="entry name" value="P-loop containing nucleoside triphosphate hydrolases"/>
    <property type="match status" value="1"/>
</dbReference>
<dbReference type="GO" id="GO:0008652">
    <property type="term" value="P:amino acid biosynthetic process"/>
    <property type="evidence" value="ECO:0007669"/>
    <property type="project" value="UniProtKB-KW"/>
</dbReference>
<feature type="binding site" evidence="19">
    <location>
        <begin position="90"/>
        <end position="93"/>
    </location>
    <ligand>
        <name>NAD(+)</name>
        <dbReference type="ChEBI" id="CHEBI:57540"/>
    </ligand>
</feature>
<dbReference type="NCBIfam" id="TIGR01093">
    <property type="entry name" value="aroD"/>
    <property type="match status" value="1"/>
</dbReference>
<dbReference type="Gene3D" id="3.40.50.720">
    <property type="entry name" value="NAD(P)-binding Rossmann-like Domain"/>
    <property type="match status" value="1"/>
</dbReference>
<dbReference type="Pfam" id="PF18317">
    <property type="entry name" value="SDH_C"/>
    <property type="match status" value="1"/>
</dbReference>
<keyword evidence="7 19" id="KW-0479">Metal-binding</keyword>
<keyword evidence="13 19" id="KW-0560">Oxidoreductase</keyword>
<dbReference type="GO" id="GO:0046872">
    <property type="term" value="F:metal ion binding"/>
    <property type="evidence" value="ECO:0007669"/>
    <property type="project" value="UniProtKB-UniRule"/>
</dbReference>
<comment type="catalytic activity">
    <reaction evidence="19 20">
        <text>3-dehydroquinate = 3-dehydroshikimate + H2O</text>
        <dbReference type="Rhea" id="RHEA:21096"/>
        <dbReference type="ChEBI" id="CHEBI:15377"/>
        <dbReference type="ChEBI" id="CHEBI:16630"/>
        <dbReference type="ChEBI" id="CHEBI:32364"/>
        <dbReference type="EC" id="4.2.1.10"/>
    </reaction>
</comment>
<evidence type="ECO:0000256" key="20">
    <source>
        <dbReference type="PIRNR" id="PIRNR000514"/>
    </source>
</evidence>
<keyword evidence="28" id="KW-1185">Reference proteome</keyword>
<comment type="similarity">
    <text evidence="19 20">In the 3rd section; belongs to the shikimate kinase family.</text>
</comment>
<evidence type="ECO:0000256" key="8">
    <source>
        <dbReference type="ARBA" id="ARBA00022741"/>
    </source>
</evidence>
<dbReference type="Pfam" id="PF01202">
    <property type="entry name" value="SKI"/>
    <property type="match status" value="1"/>
</dbReference>
<name>A0A1A6A7P0_9TREE</name>
<dbReference type="NCBIfam" id="TIGR01809">
    <property type="entry name" value="Shik-DH-AROM"/>
    <property type="match status" value="1"/>
</dbReference>
<dbReference type="InterPro" id="IPR016037">
    <property type="entry name" value="DHQ_synth_AroB"/>
</dbReference>
<dbReference type="EC" id="1.1.1.25" evidence="19"/>
<feature type="binding site" evidence="19">
    <location>
        <begin position="121"/>
        <end position="123"/>
    </location>
    <ligand>
        <name>NAD(+)</name>
        <dbReference type="ChEBI" id="CHEBI:57540"/>
    </ligand>
</feature>
<dbReference type="SUPFAM" id="SSF51569">
    <property type="entry name" value="Aldolase"/>
    <property type="match status" value="1"/>
</dbReference>
<dbReference type="GO" id="GO:0005737">
    <property type="term" value="C:cytoplasm"/>
    <property type="evidence" value="ECO:0007669"/>
    <property type="project" value="UniProtKB-SubCell"/>
</dbReference>
<reference evidence="26" key="1">
    <citation type="submission" date="2013-07" db="EMBL/GenBank/DDBJ databases">
        <title>The Genome Sequence of Cryptococcus dejecticola CBS10117.</title>
        <authorList>
            <consortium name="The Broad Institute Genome Sequencing Platform"/>
            <person name="Cuomo C."/>
            <person name="Litvintseva A."/>
            <person name="Chen Y."/>
            <person name="Heitman J."/>
            <person name="Sun S."/>
            <person name="Springer D."/>
            <person name="Dromer F."/>
            <person name="Young S.K."/>
            <person name="Zeng Q."/>
            <person name="Gargeya S."/>
            <person name="Fitzgerald M."/>
            <person name="Abouelleil A."/>
            <person name="Alvarado L."/>
            <person name="Berlin A.M."/>
            <person name="Chapman S.B."/>
            <person name="Dewar J."/>
            <person name="Goldberg J."/>
            <person name="Griggs A."/>
            <person name="Gujja S."/>
            <person name="Hansen M."/>
            <person name="Howarth C."/>
            <person name="Imamovic A."/>
            <person name="Larimer J."/>
            <person name="McCowan C."/>
            <person name="Murphy C."/>
            <person name="Pearson M."/>
            <person name="Priest M."/>
            <person name="Roberts A."/>
            <person name="Saif S."/>
            <person name="Shea T."/>
            <person name="Sykes S."/>
            <person name="Wortman J."/>
            <person name="Nusbaum C."/>
            <person name="Birren B."/>
        </authorList>
    </citation>
    <scope>NUCLEOTIDE SEQUENCE [LARGE SCALE GENOMIC DNA]</scope>
    <source>
        <strain evidence="26">CBS 10117</strain>
    </source>
</reference>
<feature type="binding site" evidence="19">
    <location>
        <position position="168"/>
    </location>
    <ligand>
        <name>NAD(+)</name>
        <dbReference type="ChEBI" id="CHEBI:57540"/>
    </ligand>
</feature>
<comment type="similarity">
    <text evidence="19">In the N-terminal section; belongs to the sugar phosphate cyclases superfamily. Dehydroquinate synthase family.</text>
</comment>
<comment type="catalytic activity">
    <reaction evidence="19 20">
        <text>7-phospho-2-dehydro-3-deoxy-D-arabino-heptonate = 3-dehydroquinate + phosphate</text>
        <dbReference type="Rhea" id="RHEA:21968"/>
        <dbReference type="ChEBI" id="CHEBI:32364"/>
        <dbReference type="ChEBI" id="CHEBI:43474"/>
        <dbReference type="ChEBI" id="CHEBI:58394"/>
        <dbReference type="EC" id="4.2.3.4"/>
    </reaction>
</comment>
<feature type="binding site" evidence="19">
    <location>
        <begin position="906"/>
        <end position="913"/>
    </location>
    <ligand>
        <name>ATP</name>
        <dbReference type="ChEBI" id="CHEBI:30616"/>
    </ligand>
</feature>
<comment type="similarity">
    <text evidence="3">Belongs to the EPSP synthase family.</text>
</comment>
<dbReference type="EC" id="2.7.1.71" evidence="19"/>
<dbReference type="PROSITE" id="PS00885">
    <property type="entry name" value="EPSP_SYNTHASE_2"/>
    <property type="match status" value="1"/>
</dbReference>
<evidence type="ECO:0000256" key="18">
    <source>
        <dbReference type="ARBA" id="ARBA00048567"/>
    </source>
</evidence>
<dbReference type="InterPro" id="IPR036291">
    <property type="entry name" value="NAD(P)-bd_dom_sf"/>
</dbReference>
<dbReference type="Proteomes" id="UP000078595">
    <property type="component" value="Chromosome 4"/>
</dbReference>
<evidence type="ECO:0000256" key="13">
    <source>
        <dbReference type="ARBA" id="ARBA00023002"/>
    </source>
</evidence>
<keyword evidence="10 19" id="KW-0862">Zinc</keyword>
<dbReference type="HAMAP" id="MF_00109">
    <property type="entry name" value="Shikimate_kinase"/>
    <property type="match status" value="1"/>
</dbReference>
<dbReference type="Pfam" id="PF01487">
    <property type="entry name" value="DHquinase_I"/>
    <property type="match status" value="1"/>
</dbReference>
<feature type="binding site" evidence="19">
    <location>
        <position position="159"/>
    </location>
    <ligand>
        <name>7-phospho-2-dehydro-3-deoxy-D-arabino-heptonate</name>
        <dbReference type="ChEBI" id="CHEBI:58394"/>
    </ligand>
</feature>
<dbReference type="CDD" id="cd00464">
    <property type="entry name" value="SK"/>
    <property type="match status" value="1"/>
</dbReference>
<feature type="binding site" evidence="19">
    <location>
        <position position="137"/>
    </location>
    <ligand>
        <name>7-phospho-2-dehydro-3-deoxy-D-arabino-heptonate</name>
        <dbReference type="ChEBI" id="CHEBI:58394"/>
    </ligand>
</feature>
<dbReference type="Pfam" id="PF01761">
    <property type="entry name" value="DHQ_synthase"/>
    <property type="match status" value="1"/>
</dbReference>
<dbReference type="Gene3D" id="3.65.10.10">
    <property type="entry name" value="Enolpyruvate transferase domain"/>
    <property type="match status" value="2"/>
</dbReference>
<evidence type="ECO:0000313" key="28">
    <source>
        <dbReference type="Proteomes" id="UP000078595"/>
    </source>
</evidence>
<comment type="catalytic activity">
    <reaction evidence="17">
        <text>3-phosphoshikimate + phosphoenolpyruvate = 5-O-(1-carboxyvinyl)-3-phosphoshikimate + phosphate</text>
        <dbReference type="Rhea" id="RHEA:21256"/>
        <dbReference type="ChEBI" id="CHEBI:43474"/>
        <dbReference type="ChEBI" id="CHEBI:57701"/>
        <dbReference type="ChEBI" id="CHEBI:58702"/>
        <dbReference type="ChEBI" id="CHEBI:145989"/>
        <dbReference type="EC" id="2.5.1.19"/>
    </reaction>
    <physiologicalReaction direction="left-to-right" evidence="17">
        <dbReference type="Rhea" id="RHEA:21257"/>
    </physiologicalReaction>
</comment>
<dbReference type="STRING" id="1296121.A0A1A6A7P0"/>
<feature type="binding site" evidence="19">
    <location>
        <position position="369"/>
    </location>
    <ligand>
        <name>7-phospho-2-dehydro-3-deoxy-D-arabino-heptonate</name>
        <dbReference type="ChEBI" id="CHEBI:58394"/>
    </ligand>
</feature>
<feature type="active site" description="Proton acceptor; for 3-dehydroquinate synthase activity" evidence="19">
    <location>
        <position position="288"/>
    </location>
</feature>
<dbReference type="OrthoDB" id="197068at2759"/>
<evidence type="ECO:0000256" key="2">
    <source>
        <dbReference type="ARBA" id="ARBA00004842"/>
    </source>
</evidence>
<evidence type="ECO:0000256" key="5">
    <source>
        <dbReference type="ARBA" id="ARBA00022605"/>
    </source>
</evidence>
<comment type="similarity">
    <text evidence="19 20">In the 4th section; belongs to the type-I 3-dehydroquinase family.</text>
</comment>
<dbReference type="EMBL" id="CP144533">
    <property type="protein sequence ID" value="WWC61194.1"/>
    <property type="molecule type" value="Genomic_DNA"/>
</dbReference>
<keyword evidence="6 19" id="KW-0808">Transferase</keyword>
<dbReference type="GO" id="GO:0004764">
    <property type="term" value="F:shikimate 3-dehydrogenase (NADP+) activity"/>
    <property type="evidence" value="ECO:0007669"/>
    <property type="project" value="UniProtKB-UniRule"/>
</dbReference>
<comment type="pathway">
    <text evidence="2 19 20">Metabolic intermediate biosynthesis; chorismate biosynthesis; chorismate from D-erythrose 4-phosphate and phosphoenolpyruvate: step 5/7.</text>
</comment>
<comment type="pathway">
    <text evidence="1 19 20">Metabolic intermediate biosynthesis; chorismate biosynthesis; chorismate from D-erythrose 4-phosphate and phosphoenolpyruvate: step 6/7.</text>
</comment>
<feature type="binding site" evidence="19">
    <location>
        <position position="197"/>
    </location>
    <ligand>
        <name>NAD(+)</name>
        <dbReference type="ChEBI" id="CHEBI:57540"/>
    </ligand>
</feature>
<dbReference type="InterPro" id="IPR013708">
    <property type="entry name" value="Shikimate_DH-bd_N"/>
</dbReference>
<dbReference type="FunFam" id="1.20.1090.10:FF:000007">
    <property type="entry name" value="Pentafunctional AROM polypeptide"/>
    <property type="match status" value="1"/>
</dbReference>